<dbReference type="Proteomes" id="UP000749559">
    <property type="component" value="Unassembled WGS sequence"/>
</dbReference>
<accession>A0A8S4PP27</accession>
<protein>
    <recommendedName>
        <fullName evidence="2">C-type lectin domain-containing protein</fullName>
    </recommendedName>
</protein>
<dbReference type="SUPFAM" id="SSF47240">
    <property type="entry name" value="Ferritin-like"/>
    <property type="match status" value="1"/>
</dbReference>
<dbReference type="GO" id="GO:0008199">
    <property type="term" value="F:ferric iron binding"/>
    <property type="evidence" value="ECO:0007669"/>
    <property type="project" value="InterPro"/>
</dbReference>
<feature type="domain" description="C-type lectin" evidence="2">
    <location>
        <begin position="214"/>
        <end position="327"/>
    </location>
</feature>
<evidence type="ECO:0000313" key="4">
    <source>
        <dbReference type="Proteomes" id="UP000749559"/>
    </source>
</evidence>
<sequence length="508" mass="57697">MTLKRRYSQYAIVLVLFGLASFVKNQAISRCFIGTENNSYCFHFSPSPKTWSDAQHFCESTFGGNLATIDSQDKFDFVDSTINRFACMKVIFFVAASGPNNQPCPAVDPEKTISIDDAVGIDFNVENILNYPVRINWRDYSSIESFNVSISAGGTVPVFTYETHLWVARNDTDDRLEINGLCVYNFTAEDSINQPINVVISENTDSCPAGWYSFQDSCYVSSESLGLVDTNWTDGKQACIDLGGHLVTITSSEENQEVASLQRVPHWYGLQRELYSWNSIPLGDFTAWDAEPAETLPVSDSCAFANVLNSGNWETAACSSLKGFLCESRLDCLPIIIKKDNFEYYTQRYLTNAHNRMDNLAYSTLSIGFYFKRDDVVSFEVAGFFVSFSDFMWREADSLKYYITDRGGCVQIDTIKAAFFNDWCFYDAFEKTMEAIKDYIDQMKLAGEEAKSLGDQATVEFVKKMTSRHEEILKQFSVYLDNARVAERTESEAWLFSKLNKWLTFDDF</sequence>
<dbReference type="InterPro" id="IPR036208">
    <property type="entry name" value="VHL_sf"/>
</dbReference>
<dbReference type="SMART" id="SM00034">
    <property type="entry name" value="CLECT"/>
    <property type="match status" value="2"/>
</dbReference>
<dbReference type="InterPro" id="IPR008331">
    <property type="entry name" value="Ferritin_DPS_dom"/>
</dbReference>
<evidence type="ECO:0000259" key="2">
    <source>
        <dbReference type="PROSITE" id="PS50041"/>
    </source>
</evidence>
<dbReference type="Gene3D" id="1.20.1260.10">
    <property type="match status" value="1"/>
</dbReference>
<dbReference type="Pfam" id="PF00210">
    <property type="entry name" value="Ferritin"/>
    <property type="match status" value="1"/>
</dbReference>
<dbReference type="EMBL" id="CAIIXF020000009">
    <property type="protein sequence ID" value="CAH1795125.1"/>
    <property type="molecule type" value="Genomic_DNA"/>
</dbReference>
<organism evidence="3 4">
    <name type="scientific">Owenia fusiformis</name>
    <name type="common">Polychaete worm</name>
    <dbReference type="NCBI Taxonomy" id="6347"/>
    <lineage>
        <taxon>Eukaryota</taxon>
        <taxon>Metazoa</taxon>
        <taxon>Spiralia</taxon>
        <taxon>Lophotrochozoa</taxon>
        <taxon>Annelida</taxon>
        <taxon>Polychaeta</taxon>
        <taxon>Sedentaria</taxon>
        <taxon>Canalipalpata</taxon>
        <taxon>Sabellida</taxon>
        <taxon>Oweniida</taxon>
        <taxon>Oweniidae</taxon>
        <taxon>Owenia</taxon>
    </lineage>
</organism>
<dbReference type="Pfam" id="PF00059">
    <property type="entry name" value="Lectin_C"/>
    <property type="match status" value="1"/>
</dbReference>
<dbReference type="Gene3D" id="2.60.40.780">
    <property type="entry name" value="von Hippel-Lindau disease tumour suppressor, beta domain"/>
    <property type="match status" value="1"/>
</dbReference>
<dbReference type="InterPro" id="IPR009078">
    <property type="entry name" value="Ferritin-like_SF"/>
</dbReference>
<dbReference type="InterPro" id="IPR012347">
    <property type="entry name" value="Ferritin-like"/>
</dbReference>
<dbReference type="InterPro" id="IPR001304">
    <property type="entry name" value="C-type_lectin-like"/>
</dbReference>
<keyword evidence="4" id="KW-1185">Reference proteome</keyword>
<comment type="caution">
    <text evidence="3">The sequence shown here is derived from an EMBL/GenBank/DDBJ whole genome shotgun (WGS) entry which is preliminary data.</text>
</comment>
<proteinExistence type="predicted"/>
<dbReference type="SUPFAM" id="SSF49468">
    <property type="entry name" value="VHL"/>
    <property type="match status" value="1"/>
</dbReference>
<feature type="chain" id="PRO_5035782846" description="C-type lectin domain-containing protein" evidence="1">
    <location>
        <begin position="26"/>
        <end position="508"/>
    </location>
</feature>
<dbReference type="CDD" id="cd00037">
    <property type="entry name" value="CLECT"/>
    <property type="match status" value="2"/>
</dbReference>
<dbReference type="InterPro" id="IPR016187">
    <property type="entry name" value="CTDL_fold"/>
</dbReference>
<name>A0A8S4PP27_OWEFU</name>
<dbReference type="PANTHER" id="PTHR22803">
    <property type="entry name" value="MANNOSE, PHOSPHOLIPASE, LECTIN RECEPTOR RELATED"/>
    <property type="match status" value="1"/>
</dbReference>
<keyword evidence="1" id="KW-0732">Signal</keyword>
<dbReference type="InterPro" id="IPR050111">
    <property type="entry name" value="C-type_lectin/snaclec_domain"/>
</dbReference>
<reference evidence="3" key="1">
    <citation type="submission" date="2022-03" db="EMBL/GenBank/DDBJ databases">
        <authorList>
            <person name="Martin C."/>
        </authorList>
    </citation>
    <scope>NUCLEOTIDE SEQUENCE</scope>
</reference>
<dbReference type="InterPro" id="IPR037140">
    <property type="entry name" value="VHL_beta_dom_sf"/>
</dbReference>
<feature type="signal peptide" evidence="1">
    <location>
        <begin position="1"/>
        <end position="25"/>
    </location>
</feature>
<dbReference type="PROSITE" id="PS50041">
    <property type="entry name" value="C_TYPE_LECTIN_2"/>
    <property type="match status" value="1"/>
</dbReference>
<evidence type="ECO:0000256" key="1">
    <source>
        <dbReference type="SAM" id="SignalP"/>
    </source>
</evidence>
<dbReference type="OrthoDB" id="6072365at2759"/>
<dbReference type="Gene3D" id="3.10.100.10">
    <property type="entry name" value="Mannose-Binding Protein A, subunit A"/>
    <property type="match status" value="2"/>
</dbReference>
<gene>
    <name evidence="3" type="ORF">OFUS_LOCUS19708</name>
</gene>
<evidence type="ECO:0000313" key="3">
    <source>
        <dbReference type="EMBL" id="CAH1795125.1"/>
    </source>
</evidence>
<dbReference type="AlphaFoldDB" id="A0A8S4PP27"/>
<dbReference type="SUPFAM" id="SSF56436">
    <property type="entry name" value="C-type lectin-like"/>
    <property type="match status" value="2"/>
</dbReference>
<dbReference type="InterPro" id="IPR016186">
    <property type="entry name" value="C-type_lectin-like/link_sf"/>
</dbReference>